<dbReference type="AlphaFoldDB" id="A0A0F9C7J3"/>
<protein>
    <submittedName>
        <fullName evidence="1">Uncharacterized protein</fullName>
    </submittedName>
</protein>
<organism evidence="1">
    <name type="scientific">marine sediment metagenome</name>
    <dbReference type="NCBI Taxonomy" id="412755"/>
    <lineage>
        <taxon>unclassified sequences</taxon>
        <taxon>metagenomes</taxon>
        <taxon>ecological metagenomes</taxon>
    </lineage>
</organism>
<comment type="caution">
    <text evidence="1">The sequence shown here is derived from an EMBL/GenBank/DDBJ whole genome shotgun (WGS) entry which is preliminary data.</text>
</comment>
<accession>A0A0F9C7J3</accession>
<evidence type="ECO:0000313" key="1">
    <source>
        <dbReference type="EMBL" id="KKK92606.1"/>
    </source>
</evidence>
<name>A0A0F9C7J3_9ZZZZ</name>
<dbReference type="EMBL" id="LAZR01048139">
    <property type="protein sequence ID" value="KKK92606.1"/>
    <property type="molecule type" value="Genomic_DNA"/>
</dbReference>
<feature type="non-terminal residue" evidence="1">
    <location>
        <position position="435"/>
    </location>
</feature>
<sequence>ATEVNKLEKIVGRYKIDKDGNALAIEYLRAKDLWTAYDDFTDEGARILYRQQFPDVEAQLYLWGKIGSFKNPKSAEILLGLMDKYNIPPEAVPAFLDNPDKYDELFTRKFELEKKWFDLNTEYENYGNPESPIYLEDEEVRKEAREKLKDDNPDWMADMRRIEAIDNDAPDDIVEQWAERGKLVDEFSGGSSEVKVWLLDNPEAHKWALEQELLTDDGSDWNETVLRLNVELAKLDKESDEYAILLRRKEAHTEGFPEKHIEDYSNYYNLSLEGYRQERYLLDNPEFANLMHDIKGIEIPDRVPSVKYDELLEKENKTSSDLLRMDAYRAFVPETHIQNYVSYYSIVAAGKPEDWPKGESYYEDDWFFMEHMDFYREVYLGLLKRERKDFRNVPSREVFRFYQVYLSLPKGDMRTNYRIDNPELDDWLVLAKGYT</sequence>
<reference evidence="1" key="1">
    <citation type="journal article" date="2015" name="Nature">
        <title>Complex archaea that bridge the gap between prokaryotes and eukaryotes.</title>
        <authorList>
            <person name="Spang A."/>
            <person name="Saw J.H."/>
            <person name="Jorgensen S.L."/>
            <person name="Zaremba-Niedzwiedzka K."/>
            <person name="Martijn J."/>
            <person name="Lind A.E."/>
            <person name="van Eijk R."/>
            <person name="Schleper C."/>
            <person name="Guy L."/>
            <person name="Ettema T.J."/>
        </authorList>
    </citation>
    <scope>NUCLEOTIDE SEQUENCE</scope>
</reference>
<proteinExistence type="predicted"/>
<gene>
    <name evidence="1" type="ORF">LCGC14_2701250</name>
</gene>
<feature type="non-terminal residue" evidence="1">
    <location>
        <position position="1"/>
    </location>
</feature>